<dbReference type="HOGENOM" id="CLU_141637_0_0_5"/>
<dbReference type="EMBL" id="AAPV01000001">
    <property type="protein sequence ID" value="EAS85442.1"/>
    <property type="molecule type" value="Genomic_DNA"/>
</dbReference>
<name>Q1UZY6_PELU1</name>
<gene>
    <name evidence="1" type="ORF">PU1002_06956</name>
</gene>
<evidence type="ECO:0008006" key="3">
    <source>
        <dbReference type="Google" id="ProtNLM"/>
    </source>
</evidence>
<organism evidence="1 2">
    <name type="scientific">Pelagibacter ubique (strain HTCC1002)</name>
    <dbReference type="NCBI Taxonomy" id="314261"/>
    <lineage>
        <taxon>Bacteria</taxon>
        <taxon>Pseudomonadati</taxon>
        <taxon>Pseudomonadota</taxon>
        <taxon>Alphaproteobacteria</taxon>
        <taxon>Candidatus Pelagibacterales</taxon>
        <taxon>Candidatus Pelagibacteraceae</taxon>
        <taxon>Candidatus Pelagibacter</taxon>
    </lineage>
</organism>
<dbReference type="PANTHER" id="PTHR35716">
    <property type="entry name" value="OS05G0574700 PROTEIN-RELATED"/>
    <property type="match status" value="1"/>
</dbReference>
<evidence type="ECO:0000313" key="2">
    <source>
        <dbReference type="Proteomes" id="UP000005306"/>
    </source>
</evidence>
<sequence>MKNEKNFLRTLKRQQIIYKTLLIYFLSLTISQAELIKPNSNIDPYQVVEIQLKSLQKNNSPTIDNGIEQTWEFAHPSNRKSTGPLDRFKTMLKGKSYKILLDHLDHEIVQENLNNSVALFEVSVLGKDKSYYKFKWQVEKYKIDGPFKDCWLTTMVSAPMPLGSSI</sequence>
<protein>
    <recommendedName>
        <fullName evidence="3">DUF4864 domain-containing protein</fullName>
    </recommendedName>
</protein>
<accession>Q1UZY6</accession>
<comment type="caution">
    <text evidence="1">The sequence shown here is derived from an EMBL/GenBank/DDBJ whole genome shotgun (WGS) entry which is preliminary data.</text>
</comment>
<proteinExistence type="predicted"/>
<dbReference type="Proteomes" id="UP000005306">
    <property type="component" value="Unassembled WGS sequence"/>
</dbReference>
<reference evidence="1 2" key="1">
    <citation type="submission" date="2006-04" db="EMBL/GenBank/DDBJ databases">
        <authorList>
            <person name="Giovannoni S.J."/>
            <person name="Cho J.-C."/>
            <person name="Ferriera S."/>
            <person name="Johnson J."/>
            <person name="Kravitz S."/>
            <person name="Halpern A."/>
            <person name="Remington K."/>
            <person name="Beeson K."/>
            <person name="Tran B."/>
            <person name="Rogers Y.-H."/>
            <person name="Friedman R."/>
            <person name="Venter J.C."/>
        </authorList>
    </citation>
    <scope>NUCLEOTIDE SEQUENCE [LARGE SCALE GENOMIC DNA]</scope>
    <source>
        <strain evidence="1 2">HTCC1002</strain>
    </source>
</reference>
<evidence type="ECO:0000313" key="1">
    <source>
        <dbReference type="EMBL" id="EAS85442.1"/>
    </source>
</evidence>
<dbReference type="AlphaFoldDB" id="Q1UZY6"/>